<dbReference type="Proteomes" id="UP000182498">
    <property type="component" value="Unassembled WGS sequence"/>
</dbReference>
<dbReference type="EMBL" id="FAUH01000017">
    <property type="protein sequence ID" value="CUU67036.1"/>
    <property type="molecule type" value="Genomic_DNA"/>
</dbReference>
<evidence type="ECO:0000256" key="1">
    <source>
        <dbReference type="SAM" id="MobiDB-lite"/>
    </source>
</evidence>
<accession>A0A0X2NNL1</accession>
<dbReference type="AlphaFoldDB" id="A0A0X2NNL1"/>
<organism evidence="2 3">
    <name type="scientific">Corynebacterium variabile</name>
    <dbReference type="NCBI Taxonomy" id="1727"/>
    <lineage>
        <taxon>Bacteria</taxon>
        <taxon>Bacillati</taxon>
        <taxon>Actinomycetota</taxon>
        <taxon>Actinomycetes</taxon>
        <taxon>Mycobacteriales</taxon>
        <taxon>Corynebacteriaceae</taxon>
        <taxon>Corynebacterium</taxon>
    </lineage>
</organism>
<reference evidence="3" key="1">
    <citation type="submission" date="2015-11" db="EMBL/GenBank/DDBJ databases">
        <authorList>
            <person name="Dugat-Bony E."/>
        </authorList>
    </citation>
    <scope>NUCLEOTIDE SEQUENCE [LARGE SCALE GENOMIC DNA]</scope>
    <source>
        <strain evidence="3">Mu292</strain>
    </source>
</reference>
<sequence length="651" mass="71546">MKVYPLFPDHDGGSASSFTHGRSASTALGRPNLTNWELFVRESLQNSWDARDRSSADDGVTFAIDYRLLDDHSSRILRKKVFGLGTEHVPGLSRSLEKKNIPLLIVSDSGTTGLRGPTNAAVATEGPSDFNSFVREIGRSASKEVKGGSYGFGKGVFFTAGRSRTILVYTRTVDEHGERVNRFIAVANDDSYEDGGFKYTGRHWWGIKQPFKDPRTENTSFFAEPMTGRQADNAAAFFKMDQHFTDEKPTGTSVAVIDPAFEDSSEKQMDQIARALTRWAWPHMVHTPSGEDPLHFAVTHNEDPVPVPDPKVDPVLTEFVTAYLDSLSVDPSTAEGFSFRRSTEVSSVRSSRPIHGLGRIGIREIPGRISAQKSVVEHTTGSIALMRGPRMVVEYRQGPTDRFGRDYAAVFSAADDLDREFALSEPTTHDAWHPRTLTDRDLLGSTWKARGNPVKIALDHMDRLIQSWSTDGAADKDSPYDNASRQIASMLGGVLGSIPGTSMSAKPAPKNKRPTTGSGKSRGKKGTPRARLINLLPDGDELCAVFQVSMDMPLSTPPAALEVSVQVETDTGPTRNWEDLGYRPVIESWRFIDAQSSSKELRPSRHTAGTDDSDIVTLSPGHDTAVLFVRQQRGLAVSLKITHTQTDVEED</sequence>
<evidence type="ECO:0008006" key="4">
    <source>
        <dbReference type="Google" id="ProtNLM"/>
    </source>
</evidence>
<protein>
    <recommendedName>
        <fullName evidence="4">Histidine kinase-, DNA gyrase B-, and HSP90-like ATPase</fullName>
    </recommendedName>
</protein>
<evidence type="ECO:0000313" key="2">
    <source>
        <dbReference type="EMBL" id="CUU67036.1"/>
    </source>
</evidence>
<gene>
    <name evidence="2" type="ORF">CVAR292_02389</name>
</gene>
<keyword evidence="3" id="KW-1185">Reference proteome</keyword>
<feature type="region of interest" description="Disordered" evidence="1">
    <location>
        <begin position="498"/>
        <end position="530"/>
    </location>
</feature>
<name>A0A0X2NNL1_9CORY</name>
<proteinExistence type="predicted"/>
<evidence type="ECO:0000313" key="3">
    <source>
        <dbReference type="Proteomes" id="UP000182498"/>
    </source>
</evidence>